<evidence type="ECO:0000313" key="1">
    <source>
        <dbReference type="EMBL" id="NMH23956.1"/>
    </source>
</evidence>
<keyword evidence="2" id="KW-1185">Reference proteome</keyword>
<accession>A0ABX1QPI6</accession>
<protein>
    <recommendedName>
        <fullName evidence="3">XRE family transcriptional regulator</fullName>
    </recommendedName>
</protein>
<gene>
    <name evidence="1" type="ORF">G6042_01590</name>
</gene>
<reference evidence="1 2" key="1">
    <citation type="submission" date="2020-02" db="EMBL/GenBank/DDBJ databases">
        <title>Flavobacterium sp. genome.</title>
        <authorList>
            <person name="Jung H.S."/>
            <person name="Baek J.H."/>
            <person name="Jeon C.O."/>
        </authorList>
    </citation>
    <scope>NUCLEOTIDE SEQUENCE [LARGE SCALE GENOMIC DNA]</scope>
    <source>
        <strain evidence="1 2">SE-s27</strain>
    </source>
</reference>
<proteinExistence type="predicted"/>
<name>A0ABX1QPI6_9FLAO</name>
<evidence type="ECO:0000313" key="2">
    <source>
        <dbReference type="Proteomes" id="UP000767947"/>
    </source>
</evidence>
<comment type="caution">
    <text evidence="1">The sequence shown here is derived from an EMBL/GenBank/DDBJ whole genome shotgun (WGS) entry which is preliminary data.</text>
</comment>
<sequence>MSFYNNYVDYKGKIRDILIELAHKRSYITYEDLCIKSGIYDDYIIKKEAKMPFLFKILKEVMVYEFENRRRCLTIIVFISDKLLYPSDSFYKIAEECGVKHKDIDNKTFLTTELEEVYSTWENKDFYNYFRSK</sequence>
<evidence type="ECO:0008006" key="3">
    <source>
        <dbReference type="Google" id="ProtNLM"/>
    </source>
</evidence>
<dbReference type="EMBL" id="JAAMPT010000189">
    <property type="protein sequence ID" value="NMH23956.1"/>
    <property type="molecule type" value="Genomic_DNA"/>
</dbReference>
<organism evidence="1 2">
    <name type="scientific">Flavobacterium solisilvae</name>
    <dbReference type="NCBI Taxonomy" id="1852019"/>
    <lineage>
        <taxon>Bacteria</taxon>
        <taxon>Pseudomonadati</taxon>
        <taxon>Bacteroidota</taxon>
        <taxon>Flavobacteriia</taxon>
        <taxon>Flavobacteriales</taxon>
        <taxon>Flavobacteriaceae</taxon>
        <taxon>Flavobacterium</taxon>
    </lineage>
</organism>
<dbReference type="Proteomes" id="UP000767947">
    <property type="component" value="Unassembled WGS sequence"/>
</dbReference>
<dbReference type="RefSeq" id="WP_169522509.1">
    <property type="nucleotide sequence ID" value="NZ_JAAMPT010000189.1"/>
</dbReference>